<comment type="subcellular location">
    <subcellularLocation>
        <location evidence="1">Cell membrane</location>
        <topology evidence="1">Multi-pass membrane protein</topology>
    </subcellularLocation>
</comment>
<dbReference type="InterPro" id="IPR000522">
    <property type="entry name" value="ABC_transptr_permease_BtuC"/>
</dbReference>
<feature type="transmembrane region" description="Helical" evidence="8">
    <location>
        <begin position="17"/>
        <end position="36"/>
    </location>
</feature>
<dbReference type="CDD" id="cd06550">
    <property type="entry name" value="TM_ABC_iron-siderophores_like"/>
    <property type="match status" value="1"/>
</dbReference>
<evidence type="ECO:0000256" key="4">
    <source>
        <dbReference type="ARBA" id="ARBA00022475"/>
    </source>
</evidence>
<evidence type="ECO:0000256" key="2">
    <source>
        <dbReference type="ARBA" id="ARBA00007935"/>
    </source>
</evidence>
<dbReference type="Gene3D" id="1.10.3470.10">
    <property type="entry name" value="ABC transporter involved in vitamin B12 uptake, BtuC"/>
    <property type="match status" value="1"/>
</dbReference>
<feature type="transmembrane region" description="Helical" evidence="8">
    <location>
        <begin position="251"/>
        <end position="281"/>
    </location>
</feature>
<keyword evidence="3" id="KW-0813">Transport</keyword>
<keyword evidence="4" id="KW-1003">Cell membrane</keyword>
<evidence type="ECO:0000313" key="9">
    <source>
        <dbReference type="EMBL" id="MFC4601872.1"/>
    </source>
</evidence>
<dbReference type="PANTHER" id="PTHR30472">
    <property type="entry name" value="FERRIC ENTEROBACTIN TRANSPORT SYSTEM PERMEASE PROTEIN"/>
    <property type="match status" value="1"/>
</dbReference>
<keyword evidence="7 8" id="KW-0472">Membrane</keyword>
<feature type="transmembrane region" description="Helical" evidence="8">
    <location>
        <begin position="72"/>
        <end position="93"/>
    </location>
</feature>
<evidence type="ECO:0000256" key="5">
    <source>
        <dbReference type="ARBA" id="ARBA00022692"/>
    </source>
</evidence>
<evidence type="ECO:0000256" key="3">
    <source>
        <dbReference type="ARBA" id="ARBA00022448"/>
    </source>
</evidence>
<accession>A0ABV9FJI9</accession>
<comment type="caution">
    <text evidence="9">The sequence shown here is derived from an EMBL/GenBank/DDBJ whole genome shotgun (WGS) entry which is preliminary data.</text>
</comment>
<comment type="similarity">
    <text evidence="2">Belongs to the binding-protein-dependent transport system permease family. FecCD subfamily.</text>
</comment>
<evidence type="ECO:0000256" key="1">
    <source>
        <dbReference type="ARBA" id="ARBA00004651"/>
    </source>
</evidence>
<dbReference type="RefSeq" id="WP_378102545.1">
    <property type="nucleotide sequence ID" value="NZ_JBHSEP010000032.1"/>
</dbReference>
<dbReference type="SUPFAM" id="SSF81345">
    <property type="entry name" value="ABC transporter involved in vitamin B12 uptake, BtuC"/>
    <property type="match status" value="1"/>
</dbReference>
<proteinExistence type="inferred from homology"/>
<name>A0ABV9FJI9_9BACL</name>
<dbReference type="Pfam" id="PF01032">
    <property type="entry name" value="FecCD"/>
    <property type="match status" value="1"/>
</dbReference>
<feature type="transmembrane region" description="Helical" evidence="8">
    <location>
        <begin position="132"/>
        <end position="152"/>
    </location>
</feature>
<keyword evidence="5 8" id="KW-0812">Transmembrane</keyword>
<feature type="transmembrane region" description="Helical" evidence="8">
    <location>
        <begin position="164"/>
        <end position="186"/>
    </location>
</feature>
<feature type="transmembrane region" description="Helical" evidence="8">
    <location>
        <begin position="105"/>
        <end position="126"/>
    </location>
</feature>
<feature type="transmembrane region" description="Helical" evidence="8">
    <location>
        <begin position="293"/>
        <end position="310"/>
    </location>
</feature>
<sequence>MDHSVVHLYRRSVRRRLLMVVWVTLLLVFVAAFATLKGSANIPFGDLWAMLVGGETDEMNRYILQEVRLPRIVMAIITGMALAAAGAIMQALLKNPLADPFTLGVSSGAAFGAALAIVAGASAFGVNLVYSGQWLIAFNAFVFGCLAVLLVYGISQLKNSSITVLLLAGVAIGQLFAAGVSILKYFSNNEALKDLVVWLMGGFWGANWKVLGILLPLLAVSLTVLMKYAWSLNALSSGEEAARTLGVNIRSMRWICLLLATLVASTTIAFTGIIGFIGLVAPHISRMLIGTDYRFLLPCSCLMGALLLLLSDTVARLLLSPIEIPVGIVTAFFGAPFFIYLLVKKRREYWA</sequence>
<protein>
    <submittedName>
        <fullName evidence="9">FecCD family ABC transporter permease</fullName>
    </submittedName>
</protein>
<evidence type="ECO:0000313" key="10">
    <source>
        <dbReference type="Proteomes" id="UP001596028"/>
    </source>
</evidence>
<dbReference type="Proteomes" id="UP001596028">
    <property type="component" value="Unassembled WGS sequence"/>
</dbReference>
<evidence type="ECO:0000256" key="8">
    <source>
        <dbReference type="SAM" id="Phobius"/>
    </source>
</evidence>
<dbReference type="PANTHER" id="PTHR30472:SF25">
    <property type="entry name" value="ABC TRANSPORTER PERMEASE PROTEIN MJ0876-RELATED"/>
    <property type="match status" value="1"/>
</dbReference>
<gene>
    <name evidence="9" type="ORF">ACFO3S_26785</name>
</gene>
<dbReference type="EMBL" id="JBHSEP010000032">
    <property type="protein sequence ID" value="MFC4601872.1"/>
    <property type="molecule type" value="Genomic_DNA"/>
</dbReference>
<keyword evidence="6 8" id="KW-1133">Transmembrane helix</keyword>
<evidence type="ECO:0000256" key="6">
    <source>
        <dbReference type="ARBA" id="ARBA00022989"/>
    </source>
</evidence>
<keyword evidence="10" id="KW-1185">Reference proteome</keyword>
<organism evidence="9 10">
    <name type="scientific">Cohnella hongkongensis</name>
    <dbReference type="NCBI Taxonomy" id="178337"/>
    <lineage>
        <taxon>Bacteria</taxon>
        <taxon>Bacillati</taxon>
        <taxon>Bacillota</taxon>
        <taxon>Bacilli</taxon>
        <taxon>Bacillales</taxon>
        <taxon>Paenibacillaceae</taxon>
        <taxon>Cohnella</taxon>
    </lineage>
</organism>
<feature type="transmembrane region" description="Helical" evidence="8">
    <location>
        <begin position="206"/>
        <end position="230"/>
    </location>
</feature>
<reference evidence="10" key="1">
    <citation type="journal article" date="2019" name="Int. J. Syst. Evol. Microbiol.">
        <title>The Global Catalogue of Microorganisms (GCM) 10K type strain sequencing project: providing services to taxonomists for standard genome sequencing and annotation.</title>
        <authorList>
            <consortium name="The Broad Institute Genomics Platform"/>
            <consortium name="The Broad Institute Genome Sequencing Center for Infectious Disease"/>
            <person name="Wu L."/>
            <person name="Ma J."/>
        </authorList>
    </citation>
    <scope>NUCLEOTIDE SEQUENCE [LARGE SCALE GENOMIC DNA]</scope>
    <source>
        <strain evidence="10">CCUG 49571</strain>
    </source>
</reference>
<feature type="transmembrane region" description="Helical" evidence="8">
    <location>
        <begin position="322"/>
        <end position="343"/>
    </location>
</feature>
<evidence type="ECO:0000256" key="7">
    <source>
        <dbReference type="ARBA" id="ARBA00023136"/>
    </source>
</evidence>
<dbReference type="InterPro" id="IPR037294">
    <property type="entry name" value="ABC_BtuC-like"/>
</dbReference>